<name>A0AA45C5K2_9BACT</name>
<dbReference type="RefSeq" id="WP_109605503.1">
    <property type="nucleotide sequence ID" value="NZ_JAMHJO010000004.1"/>
</dbReference>
<reference evidence="2 3" key="1">
    <citation type="submission" date="2018-05" db="EMBL/GenBank/DDBJ databases">
        <title>Genomic Encyclopedia of Type Strains, Phase IV (KMG-IV): sequencing the most valuable type-strain genomes for metagenomic binning, comparative biology and taxonomic classification.</title>
        <authorList>
            <person name="Goeker M."/>
        </authorList>
    </citation>
    <scope>NUCLEOTIDE SEQUENCE [LARGE SCALE GENOMIC DNA]</scope>
    <source>
        <strain evidence="2 3">DSM 24906</strain>
    </source>
</reference>
<evidence type="ECO:0000313" key="2">
    <source>
        <dbReference type="EMBL" id="PWJ89304.1"/>
    </source>
</evidence>
<evidence type="ECO:0000313" key="3">
    <source>
        <dbReference type="Proteomes" id="UP000245921"/>
    </source>
</evidence>
<proteinExistence type="predicted"/>
<feature type="coiled-coil region" evidence="1">
    <location>
        <begin position="43"/>
        <end position="99"/>
    </location>
</feature>
<accession>A0AA45C5K2</accession>
<keyword evidence="1" id="KW-0175">Coiled coil</keyword>
<dbReference type="EMBL" id="QGGI01000015">
    <property type="protein sequence ID" value="PWJ89304.1"/>
    <property type="molecule type" value="Genomic_DNA"/>
</dbReference>
<sequence length="182" mass="21824">MSMMENVKTNWVEIHNFIKKGYSYEEIVEIMKARNIMISKNSISKYKKELEKIFEEESKKEKKLKEYEKEKNSEILKKIRRLEEKMEQFEHKTSKKISDLELEMNPSVFADEREGNFIIPYRNMNPKENFTFRLPSEVKEMLKELCGDGAKNKGLLDLSRNEFITGLIVDFYKNFKKNNNEK</sequence>
<protein>
    <submittedName>
        <fullName evidence="2">Uncharacterized protein</fullName>
    </submittedName>
</protein>
<gene>
    <name evidence="2" type="ORF">C7380_11530</name>
</gene>
<dbReference type="AlphaFoldDB" id="A0AA45C5K2"/>
<dbReference type="Proteomes" id="UP000245921">
    <property type="component" value="Unassembled WGS sequence"/>
</dbReference>
<comment type="caution">
    <text evidence="2">The sequence shown here is derived from an EMBL/GenBank/DDBJ whole genome shotgun (WGS) entry which is preliminary data.</text>
</comment>
<evidence type="ECO:0000256" key="1">
    <source>
        <dbReference type="SAM" id="Coils"/>
    </source>
</evidence>
<organism evidence="2 3">
    <name type="scientific">Oceanotoga teriensis</name>
    <dbReference type="NCBI Taxonomy" id="515440"/>
    <lineage>
        <taxon>Bacteria</taxon>
        <taxon>Thermotogati</taxon>
        <taxon>Thermotogota</taxon>
        <taxon>Thermotogae</taxon>
        <taxon>Petrotogales</taxon>
        <taxon>Petrotogaceae</taxon>
        <taxon>Oceanotoga</taxon>
    </lineage>
</organism>
<keyword evidence="3" id="KW-1185">Reference proteome</keyword>